<dbReference type="PROSITE" id="PS50082">
    <property type="entry name" value="WD_REPEATS_2"/>
    <property type="match status" value="1"/>
</dbReference>
<keyword evidence="2 4" id="KW-0853">WD repeat</keyword>
<dbReference type="Pfam" id="PF24796">
    <property type="entry name" value="WDR55"/>
    <property type="match status" value="1"/>
</dbReference>
<evidence type="ECO:0000256" key="4">
    <source>
        <dbReference type="PROSITE-ProRule" id="PRU00221"/>
    </source>
</evidence>
<dbReference type="InterPro" id="IPR019775">
    <property type="entry name" value="WD40_repeat_CS"/>
</dbReference>
<protein>
    <submittedName>
        <fullName evidence="6">Uncharacterized protein</fullName>
    </submittedName>
</protein>
<feature type="region of interest" description="Disordered" evidence="5">
    <location>
        <begin position="345"/>
        <end position="364"/>
    </location>
</feature>
<sequence length="364" mass="40319">MATPCVSHVPDAPTDIDHDDTVTTLQCHPTENILASGLISGDIVLSSFDASGSNQELRKFPHHKKACRALRFSENGRRLYSVSKDKSLLCFDVETGKLKKRIRNAHESSIYSMVVTGANFVATGDDDGVLKVWDMRTKEATVEMKECEDFISDMVVDDNKKIIIAASGEGTLTAFNIRRKRMELQSELFDSEMLCLATMKQGQKLICGTGEGTLNFFNWGEWGNISDRFPCGEAQINCIMPVTEYVAAIGTDDGFIRAVHILPNRVLGVVGQHMEDFPVEAMSKTADGTCIATCSHDQHVKFWNIEELKRQKVDTSKKGSKKGKKLMKFSKAKKDDFFSGLVETGEKDADKSDSDSDDSDDDSD</sequence>
<dbReference type="SMART" id="SM00320">
    <property type="entry name" value="WD40"/>
    <property type="match status" value="6"/>
</dbReference>
<evidence type="ECO:0000313" key="7">
    <source>
        <dbReference type="Proteomes" id="UP000271974"/>
    </source>
</evidence>
<evidence type="ECO:0000256" key="1">
    <source>
        <dbReference type="ARBA" id="ARBA00007625"/>
    </source>
</evidence>
<evidence type="ECO:0000256" key="2">
    <source>
        <dbReference type="ARBA" id="ARBA00022574"/>
    </source>
</evidence>
<proteinExistence type="inferred from homology"/>
<reference evidence="6 7" key="1">
    <citation type="submission" date="2019-01" db="EMBL/GenBank/DDBJ databases">
        <title>A draft genome assembly of the solar-powered sea slug Elysia chlorotica.</title>
        <authorList>
            <person name="Cai H."/>
            <person name="Li Q."/>
            <person name="Fang X."/>
            <person name="Li J."/>
            <person name="Curtis N.E."/>
            <person name="Altenburger A."/>
            <person name="Shibata T."/>
            <person name="Feng M."/>
            <person name="Maeda T."/>
            <person name="Schwartz J.A."/>
            <person name="Shigenobu S."/>
            <person name="Lundholm N."/>
            <person name="Nishiyama T."/>
            <person name="Yang H."/>
            <person name="Hasebe M."/>
            <person name="Li S."/>
            <person name="Pierce S.K."/>
            <person name="Wang J."/>
        </authorList>
    </citation>
    <scope>NUCLEOTIDE SEQUENCE [LARGE SCALE GENOMIC DNA]</scope>
    <source>
        <strain evidence="6">EC2010</strain>
        <tissue evidence="6">Whole organism of an adult</tissue>
    </source>
</reference>
<dbReference type="InterPro" id="IPR050505">
    <property type="entry name" value="WDR55/POC1"/>
</dbReference>
<keyword evidence="7" id="KW-1185">Reference proteome</keyword>
<dbReference type="InterPro" id="IPR015943">
    <property type="entry name" value="WD40/YVTN_repeat-like_dom_sf"/>
</dbReference>
<dbReference type="InterPro" id="IPR036322">
    <property type="entry name" value="WD40_repeat_dom_sf"/>
</dbReference>
<dbReference type="PROSITE" id="PS50294">
    <property type="entry name" value="WD_REPEATS_REGION"/>
    <property type="match status" value="1"/>
</dbReference>
<organism evidence="6 7">
    <name type="scientific">Elysia chlorotica</name>
    <name type="common">Eastern emerald elysia</name>
    <name type="synonym">Sea slug</name>
    <dbReference type="NCBI Taxonomy" id="188477"/>
    <lineage>
        <taxon>Eukaryota</taxon>
        <taxon>Metazoa</taxon>
        <taxon>Spiralia</taxon>
        <taxon>Lophotrochozoa</taxon>
        <taxon>Mollusca</taxon>
        <taxon>Gastropoda</taxon>
        <taxon>Heterobranchia</taxon>
        <taxon>Euthyneura</taxon>
        <taxon>Panpulmonata</taxon>
        <taxon>Sacoglossa</taxon>
        <taxon>Placobranchoidea</taxon>
        <taxon>Plakobranchidae</taxon>
        <taxon>Elysia</taxon>
    </lineage>
</organism>
<dbReference type="EMBL" id="RQTK01000487">
    <property type="protein sequence ID" value="RUS78832.1"/>
    <property type="molecule type" value="Genomic_DNA"/>
</dbReference>
<comment type="similarity">
    <text evidence="1">Belongs to the WD repeat WDR55 family.</text>
</comment>
<evidence type="ECO:0000256" key="3">
    <source>
        <dbReference type="ARBA" id="ARBA00022737"/>
    </source>
</evidence>
<dbReference type="Proteomes" id="UP000271974">
    <property type="component" value="Unassembled WGS sequence"/>
</dbReference>
<dbReference type="InterPro" id="IPR001680">
    <property type="entry name" value="WD40_rpt"/>
</dbReference>
<feature type="repeat" description="WD" evidence="4">
    <location>
        <begin position="103"/>
        <end position="143"/>
    </location>
</feature>
<dbReference type="PANTHER" id="PTHR44019">
    <property type="entry name" value="WD REPEAT-CONTAINING PROTEIN 55"/>
    <property type="match status" value="1"/>
</dbReference>
<dbReference type="Gene3D" id="2.130.10.10">
    <property type="entry name" value="YVTN repeat-like/Quinoprotein amine dehydrogenase"/>
    <property type="match status" value="2"/>
</dbReference>
<dbReference type="PANTHER" id="PTHR44019:SF20">
    <property type="entry name" value="WD REPEAT-CONTAINING PROTEIN 55"/>
    <property type="match status" value="1"/>
</dbReference>
<evidence type="ECO:0000313" key="6">
    <source>
        <dbReference type="EMBL" id="RUS78832.1"/>
    </source>
</evidence>
<gene>
    <name evidence="6" type="ORF">EGW08_013417</name>
</gene>
<dbReference type="AlphaFoldDB" id="A0A433TB63"/>
<dbReference type="PROSITE" id="PS00678">
    <property type="entry name" value="WD_REPEATS_1"/>
    <property type="match status" value="1"/>
</dbReference>
<keyword evidence="3" id="KW-0677">Repeat</keyword>
<comment type="caution">
    <text evidence="6">The sequence shown here is derived from an EMBL/GenBank/DDBJ whole genome shotgun (WGS) entry which is preliminary data.</text>
</comment>
<evidence type="ECO:0000256" key="5">
    <source>
        <dbReference type="SAM" id="MobiDB-lite"/>
    </source>
</evidence>
<accession>A0A433TB63</accession>
<name>A0A433TB63_ELYCH</name>
<dbReference type="OrthoDB" id="2288928at2759"/>
<dbReference type="SUPFAM" id="SSF50978">
    <property type="entry name" value="WD40 repeat-like"/>
    <property type="match status" value="1"/>
</dbReference>
<dbReference type="STRING" id="188477.A0A433TB63"/>
<feature type="compositionally biased region" description="Basic and acidic residues" evidence="5">
    <location>
        <begin position="345"/>
        <end position="354"/>
    </location>
</feature>
<feature type="compositionally biased region" description="Acidic residues" evidence="5">
    <location>
        <begin position="355"/>
        <end position="364"/>
    </location>
</feature>